<dbReference type="Proteomes" id="UP000722791">
    <property type="component" value="Unassembled WGS sequence"/>
</dbReference>
<evidence type="ECO:0000313" key="4">
    <source>
        <dbReference type="Proteomes" id="UP000747110"/>
    </source>
</evidence>
<evidence type="ECO:0000259" key="1">
    <source>
        <dbReference type="PROSITE" id="PS51194"/>
    </source>
</evidence>
<dbReference type="EMBL" id="BNCQ01000002">
    <property type="protein sequence ID" value="GIL95686.1"/>
    <property type="molecule type" value="Genomic_DNA"/>
</dbReference>
<dbReference type="SUPFAM" id="SSF52540">
    <property type="entry name" value="P-loop containing nucleoside triphosphate hydrolases"/>
    <property type="match status" value="1"/>
</dbReference>
<protein>
    <recommendedName>
        <fullName evidence="1">Helicase C-terminal domain-containing protein</fullName>
    </recommendedName>
</protein>
<reference evidence="2" key="1">
    <citation type="journal article" date="2021" name="Proc. Natl. Acad. Sci. U.S.A.">
        <title>Three genomes in the algal genus Volvox reveal the fate of a haploid sex-determining region after a transition to homothallism.</title>
        <authorList>
            <person name="Yamamoto K."/>
            <person name="Hamaji T."/>
            <person name="Kawai-Toyooka H."/>
            <person name="Matsuzaki R."/>
            <person name="Takahashi F."/>
            <person name="Nishimura Y."/>
            <person name="Kawachi M."/>
            <person name="Noguchi H."/>
            <person name="Minakuchi Y."/>
            <person name="Umen J.G."/>
            <person name="Toyoda A."/>
            <person name="Nozaki H."/>
        </authorList>
    </citation>
    <scope>NUCLEOTIDE SEQUENCE</scope>
    <source>
        <strain evidence="3">NIES-3785</strain>
        <strain evidence="2">NIES-3786</strain>
    </source>
</reference>
<dbReference type="InterPro" id="IPR027417">
    <property type="entry name" value="P-loop_NTPase"/>
</dbReference>
<dbReference type="Gene3D" id="3.40.50.300">
    <property type="entry name" value="P-loop containing nucleotide triphosphate hydrolases"/>
    <property type="match status" value="1"/>
</dbReference>
<evidence type="ECO:0000313" key="2">
    <source>
        <dbReference type="EMBL" id="GIL87432.1"/>
    </source>
</evidence>
<dbReference type="PANTHER" id="PTHR47958">
    <property type="entry name" value="ATP-DEPENDENT RNA HELICASE DBP3"/>
    <property type="match status" value="1"/>
</dbReference>
<dbReference type="InterPro" id="IPR001650">
    <property type="entry name" value="Helicase_C-like"/>
</dbReference>
<accession>A0A8J4FV98</accession>
<organism evidence="2 4">
    <name type="scientific">Volvox reticuliferus</name>
    <dbReference type="NCBI Taxonomy" id="1737510"/>
    <lineage>
        <taxon>Eukaryota</taxon>
        <taxon>Viridiplantae</taxon>
        <taxon>Chlorophyta</taxon>
        <taxon>core chlorophytes</taxon>
        <taxon>Chlorophyceae</taxon>
        <taxon>CS clade</taxon>
        <taxon>Chlamydomonadales</taxon>
        <taxon>Volvocaceae</taxon>
        <taxon>Volvox</taxon>
    </lineage>
</organism>
<gene>
    <name evidence="2" type="ORF">Vretifemale_15541</name>
    <name evidence="3" type="ORF">Vretimale_1659</name>
</gene>
<keyword evidence="4" id="KW-1185">Reference proteome</keyword>
<dbReference type="Proteomes" id="UP000747110">
    <property type="component" value="Unassembled WGS sequence"/>
</dbReference>
<dbReference type="EMBL" id="BNCP01000039">
    <property type="protein sequence ID" value="GIL87432.1"/>
    <property type="molecule type" value="Genomic_DNA"/>
</dbReference>
<sequence length="102" mass="10467">MPKTAEDYVHRIGRTGRAGAHGTAYSFFTTGDARLARQLVEVMQEAGQQPPPELLQMVHLGGGGGSSGFRSRGGGGGGGFRGYGGGASMTGSNAIPVAPRRY</sequence>
<dbReference type="PROSITE" id="PS51194">
    <property type="entry name" value="HELICASE_CTER"/>
    <property type="match status" value="1"/>
</dbReference>
<evidence type="ECO:0000313" key="3">
    <source>
        <dbReference type="EMBL" id="GIL95686.1"/>
    </source>
</evidence>
<dbReference type="AlphaFoldDB" id="A0A8J4FV98"/>
<name>A0A8J4FV98_9CHLO</name>
<proteinExistence type="predicted"/>
<feature type="domain" description="Helicase C-terminal" evidence="1">
    <location>
        <begin position="1"/>
        <end position="58"/>
    </location>
</feature>
<comment type="caution">
    <text evidence="2">The sequence shown here is derived from an EMBL/GenBank/DDBJ whole genome shotgun (WGS) entry which is preliminary data.</text>
</comment>
<dbReference type="OrthoDB" id="537776at2759"/>